<dbReference type="Proteomes" id="UP000240883">
    <property type="component" value="Unassembled WGS sequence"/>
</dbReference>
<evidence type="ECO:0000256" key="1">
    <source>
        <dbReference type="SAM" id="MobiDB-lite"/>
    </source>
</evidence>
<dbReference type="Gene3D" id="3.20.20.80">
    <property type="entry name" value="Glycosidases"/>
    <property type="match status" value="1"/>
</dbReference>
<feature type="signal peptide" evidence="2">
    <location>
        <begin position="1"/>
        <end position="19"/>
    </location>
</feature>
<feature type="chain" id="PRO_5015779813" evidence="2">
    <location>
        <begin position="20"/>
        <end position="778"/>
    </location>
</feature>
<proteinExistence type="predicted"/>
<protein>
    <submittedName>
        <fullName evidence="3">Uncharacterized protein</fullName>
    </submittedName>
</protein>
<feature type="compositionally biased region" description="Basic and acidic residues" evidence="1">
    <location>
        <begin position="645"/>
        <end position="663"/>
    </location>
</feature>
<gene>
    <name evidence="3" type="ORF">BS50DRAFT_676372</name>
</gene>
<dbReference type="AlphaFoldDB" id="A0A2T2NMD6"/>
<sequence>MTSVRFLAAIVLLSTAIDAVSLPKHVRSHFHAHAVLEPRDVQASGVLPPVGVPKAEPKTLFKQLGEYFRGFLYSLLGFGEEEEGGNGEAGASSTVVIDVTSTVVGGGPSSIVVSSLPETTSAVYGSESQIPASETIIDTLSDTATTIVWESSVGLVSSSSTEVVFSILPVYSGTTTTVPIIGTTSSSELSSALEPIATSSSVSGLPDGSSTGITTSTDLVISDPFIVSTLASVTVPLPWNTSVSSPLILTNPIRPTGLPEFNATIPSELAGNASTTRIRVTSTLVVTLTASPVIVTGTAGVSYRTASLTVVTKSLMYPNTTFSSIPLVTGTAAVPSNGTIPVASETPLYPNTTVFSSITLVTGTAPSVSNDTLPVIIETPLYPNTTFSSAPLVTGSAPLVSNKTSLVGQTEWPLYPNSTEVSTPTSVVLITGTGIIATTVASDVVSIPLPTETPLYPNSTIPLGTGTEISSSSTTILDQVTSTPQSSSTSTPTPNIETVTTTLYTTVPAIPLPTPTLPTSPSDLPSLSRLRTLCTSPRIRTITLPLLPRFYGPNGYPSLHTLPGCIPPTGTQAAQAPGLLNCTALGAEVDACQRNGRRVLLSVKGASGGSVGGNLGYGDPGVGLEPFGAHFPSPSASSFSPPEGLEARRQQEDEDEEAKRDRMGYPPNLFTPTRNPSALALTLHSLFGEGPNAPSSGPGDDDGVRWLSRPLGDEVVLDGFVVQVPTEWKGTYQGRQFDEFAKRLRALIGESWEESGGVKGGPGDLGADGKGAVVMAWN</sequence>
<organism evidence="3 4">
    <name type="scientific">Corynespora cassiicola Philippines</name>
    <dbReference type="NCBI Taxonomy" id="1448308"/>
    <lineage>
        <taxon>Eukaryota</taxon>
        <taxon>Fungi</taxon>
        <taxon>Dikarya</taxon>
        <taxon>Ascomycota</taxon>
        <taxon>Pezizomycotina</taxon>
        <taxon>Dothideomycetes</taxon>
        <taxon>Pleosporomycetidae</taxon>
        <taxon>Pleosporales</taxon>
        <taxon>Corynesporascaceae</taxon>
        <taxon>Corynespora</taxon>
    </lineage>
</organism>
<feature type="region of interest" description="Disordered" evidence="1">
    <location>
        <begin position="626"/>
        <end position="673"/>
    </location>
</feature>
<dbReference type="STRING" id="1448308.A0A2T2NMD6"/>
<dbReference type="EMBL" id="KZ678135">
    <property type="protein sequence ID" value="PSN66597.1"/>
    <property type="molecule type" value="Genomic_DNA"/>
</dbReference>
<keyword evidence="2" id="KW-0732">Signal</keyword>
<keyword evidence="4" id="KW-1185">Reference proteome</keyword>
<evidence type="ECO:0000256" key="2">
    <source>
        <dbReference type="SAM" id="SignalP"/>
    </source>
</evidence>
<accession>A0A2T2NMD6</accession>
<evidence type="ECO:0000313" key="4">
    <source>
        <dbReference type="Proteomes" id="UP000240883"/>
    </source>
</evidence>
<evidence type="ECO:0000313" key="3">
    <source>
        <dbReference type="EMBL" id="PSN66597.1"/>
    </source>
</evidence>
<feature type="compositionally biased region" description="Low complexity" evidence="1">
    <location>
        <begin position="626"/>
        <end position="642"/>
    </location>
</feature>
<reference evidence="3 4" key="1">
    <citation type="journal article" date="2018" name="Front. Microbiol.">
        <title>Genome-Wide Analysis of Corynespora cassiicola Leaf Fall Disease Putative Effectors.</title>
        <authorList>
            <person name="Lopez D."/>
            <person name="Ribeiro S."/>
            <person name="Label P."/>
            <person name="Fumanal B."/>
            <person name="Venisse J.S."/>
            <person name="Kohler A."/>
            <person name="de Oliveira R.R."/>
            <person name="Labutti K."/>
            <person name="Lipzen A."/>
            <person name="Lail K."/>
            <person name="Bauer D."/>
            <person name="Ohm R.A."/>
            <person name="Barry K.W."/>
            <person name="Spatafora J."/>
            <person name="Grigoriev I.V."/>
            <person name="Martin F.M."/>
            <person name="Pujade-Renaud V."/>
        </authorList>
    </citation>
    <scope>NUCLEOTIDE SEQUENCE [LARGE SCALE GENOMIC DNA]</scope>
    <source>
        <strain evidence="3 4">Philippines</strain>
    </source>
</reference>
<name>A0A2T2NMD6_CORCC</name>
<dbReference type="OrthoDB" id="6020543at2759"/>